<evidence type="ECO:0000256" key="1">
    <source>
        <dbReference type="SAM" id="MobiDB-lite"/>
    </source>
</evidence>
<dbReference type="Gene3D" id="3.60.60.10">
    <property type="entry name" value="Penicillin V Acylase, Chain A"/>
    <property type="match status" value="1"/>
</dbReference>
<dbReference type="GO" id="GO:0016805">
    <property type="term" value="F:dipeptidase activity"/>
    <property type="evidence" value="ECO:0007669"/>
    <property type="project" value="InterPro"/>
</dbReference>
<feature type="compositionally biased region" description="Basic and acidic residues" evidence="1">
    <location>
        <begin position="22"/>
        <end position="32"/>
    </location>
</feature>
<dbReference type="PANTHER" id="PTHR12994:SF17">
    <property type="entry name" value="LD30995P"/>
    <property type="match status" value="1"/>
</dbReference>
<gene>
    <name evidence="2" type="ORF">UFOPK1493_00133</name>
</gene>
<feature type="region of interest" description="Disordered" evidence="1">
    <location>
        <begin position="20"/>
        <end position="40"/>
    </location>
</feature>
<sequence length="303" mass="32541">MCDTLVALPSATARGATLFAKNSDRPPDEAQDVRWSPPRLDPDVTRATHVAVPAHAQPTRGCLLSVPRWGWGAEHGVNDAGVAIGNEAIYTTLDPRSVPPALTGMDLVRLGLERSSSAAEAMEVLTSLLERHGQGGTGHDPAGRQGPRAYWSSFLIADPVEAFVVETSGREWASERVLDVRAISNRTTIPAFDAAHRHPRQPVERLVDPRWRASQAVLASRPVTVDALVAHLRSHDSCVEAGWAVCMHAAVDGVPVEHTTASMIAELRPAGSRAWVLVGHPCEHEYVEVVVGEPFELLGDATG</sequence>
<accession>A0A6J6BIT7</accession>
<proteinExistence type="predicted"/>
<protein>
    <submittedName>
        <fullName evidence="2">Unannotated protein</fullName>
    </submittedName>
</protein>
<reference evidence="2" key="1">
    <citation type="submission" date="2020-05" db="EMBL/GenBank/DDBJ databases">
        <authorList>
            <person name="Chiriac C."/>
            <person name="Salcher M."/>
            <person name="Ghai R."/>
            <person name="Kavagutti S V."/>
        </authorList>
    </citation>
    <scope>NUCLEOTIDE SEQUENCE</scope>
</reference>
<organism evidence="2">
    <name type="scientific">freshwater metagenome</name>
    <dbReference type="NCBI Taxonomy" id="449393"/>
    <lineage>
        <taxon>unclassified sequences</taxon>
        <taxon>metagenomes</taxon>
        <taxon>ecological metagenomes</taxon>
    </lineage>
</organism>
<dbReference type="Pfam" id="PF03577">
    <property type="entry name" value="Peptidase_C69"/>
    <property type="match status" value="1"/>
</dbReference>
<dbReference type="GO" id="GO:0070004">
    <property type="term" value="F:cysteine-type exopeptidase activity"/>
    <property type="evidence" value="ECO:0007669"/>
    <property type="project" value="InterPro"/>
</dbReference>
<dbReference type="EMBL" id="CAEZSR010000003">
    <property type="protein sequence ID" value="CAB4538634.1"/>
    <property type="molecule type" value="Genomic_DNA"/>
</dbReference>
<name>A0A6J6BIT7_9ZZZZ</name>
<dbReference type="GO" id="GO:0006508">
    <property type="term" value="P:proteolysis"/>
    <property type="evidence" value="ECO:0007669"/>
    <property type="project" value="InterPro"/>
</dbReference>
<dbReference type="AlphaFoldDB" id="A0A6J6BIT7"/>
<dbReference type="PANTHER" id="PTHR12994">
    <property type="entry name" value="SECERNIN"/>
    <property type="match status" value="1"/>
</dbReference>
<evidence type="ECO:0000313" key="2">
    <source>
        <dbReference type="EMBL" id="CAB4538634.1"/>
    </source>
</evidence>
<dbReference type="InterPro" id="IPR005322">
    <property type="entry name" value="Peptidase_C69"/>
</dbReference>